<sequence length="349" mass="38566">MKKLLQLGLSLGAIALTSWSCASPAPNASSSPASTPQPTQTPSAIATAPKPVTSPTTEAAPTTRAIAIGDLKELGSDRVCQNAHPDSILFAYTETRNFKIYLCAEEQLPDRPRWYISKNTDGSSGISLDGKSSNPLRGDIIEFQNEGYTYTIEIPSAQNLAPSLRITFPNGLMKFEPLLRYLGNTATSVVRLDREEPLQAVLRDRDRFGICDSNFNESDANRHSNIYNLGQDKYLVMVQCFLAAYQGSYALVLYNADTKEIRLLSLDDFKQEDSRILKTTTTQFAGLPKFNASTGILSNYAKSRGVGDCGTFAKYKFENEQFVLQEYRAKFSCDGRAIDPAQYPLIYPK</sequence>
<feature type="compositionally biased region" description="Low complexity" evidence="1">
    <location>
        <begin position="25"/>
        <end position="49"/>
    </location>
</feature>
<dbReference type="AlphaFoldDB" id="A0AAW9Q617"/>
<protein>
    <submittedName>
        <fullName evidence="3">DUF1176 domain-containing protein</fullName>
    </submittedName>
</protein>
<evidence type="ECO:0000313" key="4">
    <source>
        <dbReference type="Proteomes" id="UP001333818"/>
    </source>
</evidence>
<dbReference type="Pfam" id="PF06674">
    <property type="entry name" value="DUF1176"/>
    <property type="match status" value="1"/>
</dbReference>
<evidence type="ECO:0000313" key="3">
    <source>
        <dbReference type="EMBL" id="MEE3719958.1"/>
    </source>
</evidence>
<comment type="caution">
    <text evidence="3">The sequence shown here is derived from an EMBL/GenBank/DDBJ whole genome shotgun (WGS) entry which is preliminary data.</text>
</comment>
<reference evidence="3" key="1">
    <citation type="submission" date="2024-01" db="EMBL/GenBank/DDBJ databases">
        <title>Bank of Algae and Cyanobacteria of the Azores (BACA) strain genomes.</title>
        <authorList>
            <person name="Luz R."/>
            <person name="Cordeiro R."/>
            <person name="Fonseca A."/>
            <person name="Goncalves V."/>
        </authorList>
    </citation>
    <scope>NUCLEOTIDE SEQUENCE</scope>
    <source>
        <strain evidence="3">BACA0141</strain>
    </source>
</reference>
<dbReference type="Proteomes" id="UP001333818">
    <property type="component" value="Unassembled WGS sequence"/>
</dbReference>
<keyword evidence="4" id="KW-1185">Reference proteome</keyword>
<accession>A0AAW9Q617</accession>
<evidence type="ECO:0000256" key="2">
    <source>
        <dbReference type="SAM" id="SignalP"/>
    </source>
</evidence>
<feature type="chain" id="PRO_5043566993" evidence="2">
    <location>
        <begin position="23"/>
        <end position="349"/>
    </location>
</feature>
<gene>
    <name evidence="3" type="ORF">V2H45_24790</name>
</gene>
<proteinExistence type="predicted"/>
<keyword evidence="2" id="KW-0732">Signal</keyword>
<dbReference type="RefSeq" id="WP_330486396.1">
    <property type="nucleotide sequence ID" value="NZ_JAZBJZ010000196.1"/>
</dbReference>
<feature type="signal peptide" evidence="2">
    <location>
        <begin position="1"/>
        <end position="22"/>
    </location>
</feature>
<organism evidence="3 4">
    <name type="scientific">Tumidithrix elongata BACA0141</name>
    <dbReference type="NCBI Taxonomy" id="2716417"/>
    <lineage>
        <taxon>Bacteria</taxon>
        <taxon>Bacillati</taxon>
        <taxon>Cyanobacteriota</taxon>
        <taxon>Cyanophyceae</taxon>
        <taxon>Pseudanabaenales</taxon>
        <taxon>Pseudanabaenaceae</taxon>
        <taxon>Tumidithrix</taxon>
        <taxon>Tumidithrix elongata</taxon>
    </lineage>
</organism>
<feature type="region of interest" description="Disordered" evidence="1">
    <location>
        <begin position="25"/>
        <end position="63"/>
    </location>
</feature>
<name>A0AAW9Q617_9CYAN</name>
<dbReference type="EMBL" id="JAZBJZ010000196">
    <property type="protein sequence ID" value="MEE3719958.1"/>
    <property type="molecule type" value="Genomic_DNA"/>
</dbReference>
<dbReference type="InterPro" id="IPR009560">
    <property type="entry name" value="DUF1176"/>
</dbReference>
<evidence type="ECO:0000256" key="1">
    <source>
        <dbReference type="SAM" id="MobiDB-lite"/>
    </source>
</evidence>